<name>A0AAV4UDI6_CAEEX</name>
<sequence length="118" mass="13525">MNWTQKISQKFVNGGGDLPFVQCGYQYSGLLLWFLSENFIAFASVASFLRRERKCYFLFGDWPSGTFLRTLQCPPRVDFRRPSFPFFSLLNTFSRNALSPEFGGGMSLVLNRDEGRLG</sequence>
<gene>
    <name evidence="2" type="ORF">CEXT_505271</name>
</gene>
<dbReference type="AlphaFoldDB" id="A0AAV4UDI6"/>
<reference evidence="2 3" key="1">
    <citation type="submission" date="2021-06" db="EMBL/GenBank/DDBJ databases">
        <title>Caerostris extrusa draft genome.</title>
        <authorList>
            <person name="Kono N."/>
            <person name="Arakawa K."/>
        </authorList>
    </citation>
    <scope>NUCLEOTIDE SEQUENCE [LARGE SCALE GENOMIC DNA]</scope>
</reference>
<keyword evidence="1" id="KW-0472">Membrane</keyword>
<keyword evidence="1" id="KW-0812">Transmembrane</keyword>
<protein>
    <submittedName>
        <fullName evidence="2">Uncharacterized protein</fullName>
    </submittedName>
</protein>
<evidence type="ECO:0000313" key="3">
    <source>
        <dbReference type="Proteomes" id="UP001054945"/>
    </source>
</evidence>
<feature type="transmembrane region" description="Helical" evidence="1">
    <location>
        <begin position="30"/>
        <end position="49"/>
    </location>
</feature>
<keyword evidence="1" id="KW-1133">Transmembrane helix</keyword>
<accession>A0AAV4UDI6</accession>
<proteinExistence type="predicted"/>
<dbReference type="EMBL" id="BPLR01012652">
    <property type="protein sequence ID" value="GIY55560.1"/>
    <property type="molecule type" value="Genomic_DNA"/>
</dbReference>
<comment type="caution">
    <text evidence="2">The sequence shown here is derived from an EMBL/GenBank/DDBJ whole genome shotgun (WGS) entry which is preliminary data.</text>
</comment>
<dbReference type="Proteomes" id="UP001054945">
    <property type="component" value="Unassembled WGS sequence"/>
</dbReference>
<keyword evidence="3" id="KW-1185">Reference proteome</keyword>
<organism evidence="2 3">
    <name type="scientific">Caerostris extrusa</name>
    <name type="common">Bark spider</name>
    <name type="synonym">Caerostris bankana</name>
    <dbReference type="NCBI Taxonomy" id="172846"/>
    <lineage>
        <taxon>Eukaryota</taxon>
        <taxon>Metazoa</taxon>
        <taxon>Ecdysozoa</taxon>
        <taxon>Arthropoda</taxon>
        <taxon>Chelicerata</taxon>
        <taxon>Arachnida</taxon>
        <taxon>Araneae</taxon>
        <taxon>Araneomorphae</taxon>
        <taxon>Entelegynae</taxon>
        <taxon>Araneoidea</taxon>
        <taxon>Araneidae</taxon>
        <taxon>Caerostris</taxon>
    </lineage>
</organism>
<evidence type="ECO:0000256" key="1">
    <source>
        <dbReference type="SAM" id="Phobius"/>
    </source>
</evidence>
<evidence type="ECO:0000313" key="2">
    <source>
        <dbReference type="EMBL" id="GIY55560.1"/>
    </source>
</evidence>